<dbReference type="STRING" id="1531966.A0A0A1TIJ2"/>
<gene>
    <name evidence="1" type="ORF">VHEMI05368</name>
</gene>
<dbReference type="Proteomes" id="UP000039046">
    <property type="component" value="Unassembled WGS sequence"/>
</dbReference>
<keyword evidence="2" id="KW-1185">Reference proteome</keyword>
<evidence type="ECO:0000313" key="1">
    <source>
        <dbReference type="EMBL" id="CEJ89527.1"/>
    </source>
</evidence>
<accession>A0A0A1TIJ2</accession>
<sequence>MSRRFRLLKPAFKAHYDIISDDDAEQRQFYVDIKVKPFSKSVPGLTLYAGSDNSDNAPILGASYKPAFSETIKVAFGDPGQTSHVEWEELEKTKLSRFEYKWSTYMPSKDTSDDEDRLTDLLWKRTSSEGVDGVQPSSWSPRNWKLTGDDGVVLAVFTSDKGIGKAGTLEIRADKGADWDIKVLMTLVCIYHRASQGGG</sequence>
<organism evidence="1 2">
    <name type="scientific">[Torrubiella] hemipterigena</name>
    <dbReference type="NCBI Taxonomy" id="1531966"/>
    <lineage>
        <taxon>Eukaryota</taxon>
        <taxon>Fungi</taxon>
        <taxon>Dikarya</taxon>
        <taxon>Ascomycota</taxon>
        <taxon>Pezizomycotina</taxon>
        <taxon>Sordariomycetes</taxon>
        <taxon>Hypocreomycetidae</taxon>
        <taxon>Hypocreales</taxon>
        <taxon>Clavicipitaceae</taxon>
        <taxon>Clavicipitaceae incertae sedis</taxon>
        <taxon>'Torrubiella' clade</taxon>
    </lineage>
</organism>
<protein>
    <submittedName>
        <fullName evidence="1">Uncharacterized protein</fullName>
    </submittedName>
</protein>
<dbReference type="OrthoDB" id="3431997at2759"/>
<dbReference type="AlphaFoldDB" id="A0A0A1TIJ2"/>
<proteinExistence type="predicted"/>
<reference evidence="1 2" key="1">
    <citation type="journal article" date="2015" name="Genome Announc.">
        <title>Draft Genome Sequence and Gene Annotation of the Entomopathogenic Fungus Verticillium hemipterigenum.</title>
        <authorList>
            <person name="Horn F."/>
            <person name="Habel A."/>
            <person name="Scharf D.H."/>
            <person name="Dworschak J."/>
            <person name="Brakhage A.A."/>
            <person name="Guthke R."/>
            <person name="Hertweck C."/>
            <person name="Linde J."/>
        </authorList>
    </citation>
    <scope>NUCLEOTIDE SEQUENCE [LARGE SCALE GENOMIC DNA]</scope>
</reference>
<name>A0A0A1TIJ2_9HYPO</name>
<dbReference type="EMBL" id="CDHN01000002">
    <property type="protein sequence ID" value="CEJ89527.1"/>
    <property type="molecule type" value="Genomic_DNA"/>
</dbReference>
<evidence type="ECO:0000313" key="2">
    <source>
        <dbReference type="Proteomes" id="UP000039046"/>
    </source>
</evidence>
<dbReference type="HOGENOM" id="CLU_095026_0_0_1"/>